<dbReference type="CDD" id="cd01389">
    <property type="entry name" value="HMG-box_ROX1-like"/>
    <property type="match status" value="1"/>
</dbReference>
<keyword evidence="2" id="KW-0539">Nucleus</keyword>
<sequence length="571" mass="64206">MEHLVSPNAIREAEREENDELMGNNAEHHPFSGYPSILSMKQQDRRNSSGSHSASPPLPPTFSPDQQPYPFDEDMEEEDSPSSPSSSSVTMTSSMEDREENGGLIIPLDDSTSTTTAVYHHGYDMSPQDQGQHSQPPSGVKERLKRPPNAYLLFNRDIRRRLLEESPKMTVAEISKEIGERWKRLDPEQRQGYMRQAALIKQDHLKNHPDFIYTRRSKAQLAEARKFSRSRKGSHSQHHPNNNNGRITTDMNSTAHSTINMIHPSTSSSSISSSIPTTAGWPAATSATVTTTSTGTTTDYNNNSNNNNTTLVPHKRRRKSGMHDGPRDPRGRKKKRYRHPTAPKHPMSGFLFFLAAVRPEVARQYPGSTVGPISKVIASQWRDMTDEARIPWLQLAEEDKARYAREMRLYTATLEKAEEEEDASLSASEEQITPPDHPYAVVTTGVINMVNGHHTSSTTNIQHHHPSIHPLQQQQQQQHSHSMYDPVQLSQSIQLPSKLHTTTTTSSNSRMTNHNNNSSSSTSPTNYHYHPHHHHTHHHHHPAAGDMLYRSDSSRSLSTGYAVISGPNEYS</sequence>
<dbReference type="PANTHER" id="PTHR48112">
    <property type="entry name" value="HIGH MOBILITY GROUP PROTEIN DSP1"/>
    <property type="match status" value="1"/>
</dbReference>
<dbReference type="PANTHER" id="PTHR48112:SF22">
    <property type="entry name" value="MITOCHONDRIAL TRANSCRIPTION FACTOR A, ISOFORM B"/>
    <property type="match status" value="1"/>
</dbReference>
<feature type="compositionally biased region" description="Polar residues" evidence="3">
    <location>
        <begin position="239"/>
        <end position="260"/>
    </location>
</feature>
<dbReference type="Proteomes" id="UP001209540">
    <property type="component" value="Unassembled WGS sequence"/>
</dbReference>
<dbReference type="GO" id="GO:0005634">
    <property type="term" value="C:nucleus"/>
    <property type="evidence" value="ECO:0007669"/>
    <property type="project" value="UniProtKB-UniRule"/>
</dbReference>
<dbReference type="InterPro" id="IPR009071">
    <property type="entry name" value="HMG_box_dom"/>
</dbReference>
<evidence type="ECO:0000256" key="3">
    <source>
        <dbReference type="SAM" id="MobiDB-lite"/>
    </source>
</evidence>
<dbReference type="Gene3D" id="1.10.30.10">
    <property type="entry name" value="High mobility group box domain"/>
    <property type="match status" value="2"/>
</dbReference>
<name>A0AAD5K9G7_9FUNG</name>
<feature type="compositionally biased region" description="Basic residues" evidence="3">
    <location>
        <begin position="227"/>
        <end position="238"/>
    </location>
</feature>
<feature type="DNA-binding region" description="HMG box" evidence="2">
    <location>
        <begin position="343"/>
        <end position="411"/>
    </location>
</feature>
<keyword evidence="6" id="KW-1185">Reference proteome</keyword>
<comment type="caution">
    <text evidence="5">The sequence shown here is derived from an EMBL/GenBank/DDBJ whole genome shotgun (WGS) entry which is preliminary data.</text>
</comment>
<evidence type="ECO:0000256" key="2">
    <source>
        <dbReference type="PROSITE-ProRule" id="PRU00267"/>
    </source>
</evidence>
<dbReference type="SMART" id="SM00398">
    <property type="entry name" value="HMG"/>
    <property type="match status" value="2"/>
</dbReference>
<organism evidence="5 6">
    <name type="scientific">Phascolomyces articulosus</name>
    <dbReference type="NCBI Taxonomy" id="60185"/>
    <lineage>
        <taxon>Eukaryota</taxon>
        <taxon>Fungi</taxon>
        <taxon>Fungi incertae sedis</taxon>
        <taxon>Mucoromycota</taxon>
        <taxon>Mucoromycotina</taxon>
        <taxon>Mucoromycetes</taxon>
        <taxon>Mucorales</taxon>
        <taxon>Lichtheimiaceae</taxon>
        <taxon>Phascolomyces</taxon>
    </lineage>
</organism>
<feature type="compositionally biased region" description="Low complexity" evidence="3">
    <location>
        <begin position="468"/>
        <end position="481"/>
    </location>
</feature>
<feature type="DNA-binding region" description="HMG box" evidence="2">
    <location>
        <begin position="144"/>
        <end position="212"/>
    </location>
</feature>
<dbReference type="InterPro" id="IPR036910">
    <property type="entry name" value="HMG_box_dom_sf"/>
</dbReference>
<dbReference type="SUPFAM" id="SSF47095">
    <property type="entry name" value="HMG-box"/>
    <property type="match status" value="2"/>
</dbReference>
<dbReference type="PROSITE" id="PS50118">
    <property type="entry name" value="HMG_BOX_2"/>
    <property type="match status" value="2"/>
</dbReference>
<evidence type="ECO:0000256" key="1">
    <source>
        <dbReference type="ARBA" id="ARBA00023125"/>
    </source>
</evidence>
<feature type="compositionally biased region" description="Basic residues" evidence="3">
    <location>
        <begin position="330"/>
        <end position="342"/>
    </location>
</feature>
<feature type="region of interest" description="Disordered" evidence="3">
    <location>
        <begin position="451"/>
        <end position="551"/>
    </location>
</feature>
<feature type="compositionally biased region" description="Low complexity" evidence="3">
    <location>
        <begin position="81"/>
        <end position="94"/>
    </location>
</feature>
<keyword evidence="1 2" id="KW-0238">DNA-binding</keyword>
<gene>
    <name evidence="5" type="ORF">BDA99DRAFT_135476</name>
</gene>
<evidence type="ECO:0000259" key="4">
    <source>
        <dbReference type="PROSITE" id="PS50118"/>
    </source>
</evidence>
<evidence type="ECO:0000313" key="6">
    <source>
        <dbReference type="Proteomes" id="UP001209540"/>
    </source>
</evidence>
<feature type="compositionally biased region" description="Basic residues" evidence="3">
    <location>
        <begin position="529"/>
        <end position="542"/>
    </location>
</feature>
<dbReference type="GO" id="GO:0003677">
    <property type="term" value="F:DNA binding"/>
    <property type="evidence" value="ECO:0007669"/>
    <property type="project" value="UniProtKB-UniRule"/>
</dbReference>
<evidence type="ECO:0000313" key="5">
    <source>
        <dbReference type="EMBL" id="KAI9257287.1"/>
    </source>
</evidence>
<feature type="compositionally biased region" description="Polar residues" evidence="3">
    <location>
        <begin position="127"/>
        <end position="137"/>
    </location>
</feature>
<feature type="region of interest" description="Disordered" evidence="3">
    <location>
        <begin position="222"/>
        <end position="344"/>
    </location>
</feature>
<reference evidence="5" key="2">
    <citation type="submission" date="2023-02" db="EMBL/GenBank/DDBJ databases">
        <authorList>
            <consortium name="DOE Joint Genome Institute"/>
            <person name="Mondo S.J."/>
            <person name="Chang Y."/>
            <person name="Wang Y."/>
            <person name="Ahrendt S."/>
            <person name="Andreopoulos W."/>
            <person name="Barry K."/>
            <person name="Beard J."/>
            <person name="Benny G.L."/>
            <person name="Blankenship S."/>
            <person name="Bonito G."/>
            <person name="Cuomo C."/>
            <person name="Desiro A."/>
            <person name="Gervers K.A."/>
            <person name="Hundley H."/>
            <person name="Kuo A."/>
            <person name="LaButti K."/>
            <person name="Lang B.F."/>
            <person name="Lipzen A."/>
            <person name="O'Donnell K."/>
            <person name="Pangilinan J."/>
            <person name="Reynolds N."/>
            <person name="Sandor L."/>
            <person name="Smith M.W."/>
            <person name="Tsang A."/>
            <person name="Grigoriev I.V."/>
            <person name="Stajich J.E."/>
            <person name="Spatafora J.W."/>
        </authorList>
    </citation>
    <scope>NUCLEOTIDE SEQUENCE</scope>
    <source>
        <strain evidence="5">RSA 2281</strain>
    </source>
</reference>
<feature type="compositionally biased region" description="Low complexity" evidence="3">
    <location>
        <begin position="264"/>
        <end position="310"/>
    </location>
</feature>
<reference evidence="5" key="1">
    <citation type="journal article" date="2022" name="IScience">
        <title>Evolution of zygomycete secretomes and the origins of terrestrial fungal ecologies.</title>
        <authorList>
            <person name="Chang Y."/>
            <person name="Wang Y."/>
            <person name="Mondo S."/>
            <person name="Ahrendt S."/>
            <person name="Andreopoulos W."/>
            <person name="Barry K."/>
            <person name="Beard J."/>
            <person name="Benny G.L."/>
            <person name="Blankenship S."/>
            <person name="Bonito G."/>
            <person name="Cuomo C."/>
            <person name="Desiro A."/>
            <person name="Gervers K.A."/>
            <person name="Hundley H."/>
            <person name="Kuo A."/>
            <person name="LaButti K."/>
            <person name="Lang B.F."/>
            <person name="Lipzen A."/>
            <person name="O'Donnell K."/>
            <person name="Pangilinan J."/>
            <person name="Reynolds N."/>
            <person name="Sandor L."/>
            <person name="Smith M.E."/>
            <person name="Tsang A."/>
            <person name="Grigoriev I.V."/>
            <person name="Stajich J.E."/>
            <person name="Spatafora J.W."/>
        </authorList>
    </citation>
    <scope>NUCLEOTIDE SEQUENCE</scope>
    <source>
        <strain evidence="5">RSA 2281</strain>
    </source>
</reference>
<dbReference type="AlphaFoldDB" id="A0AAD5K9G7"/>
<accession>A0AAD5K9G7</accession>
<feature type="region of interest" description="Disordered" evidence="3">
    <location>
        <begin position="418"/>
        <end position="439"/>
    </location>
</feature>
<feature type="region of interest" description="Disordered" evidence="3">
    <location>
        <begin position="1"/>
        <end position="144"/>
    </location>
</feature>
<proteinExistence type="predicted"/>
<protein>
    <recommendedName>
        <fullName evidence="4">HMG box domain-containing protein</fullName>
    </recommendedName>
</protein>
<feature type="domain" description="HMG box" evidence="4">
    <location>
        <begin position="343"/>
        <end position="411"/>
    </location>
</feature>
<feature type="compositionally biased region" description="Low complexity" evidence="3">
    <location>
        <begin position="501"/>
        <end position="528"/>
    </location>
</feature>
<feature type="domain" description="HMG box" evidence="4">
    <location>
        <begin position="144"/>
        <end position="212"/>
    </location>
</feature>
<feature type="compositionally biased region" description="Acidic residues" evidence="3">
    <location>
        <begin position="71"/>
        <end position="80"/>
    </location>
</feature>
<dbReference type="Pfam" id="PF00505">
    <property type="entry name" value="HMG_box"/>
    <property type="match status" value="2"/>
</dbReference>
<dbReference type="InterPro" id="IPR050342">
    <property type="entry name" value="HMGB"/>
</dbReference>
<dbReference type="EMBL" id="JAIXMP010000020">
    <property type="protein sequence ID" value="KAI9257287.1"/>
    <property type="molecule type" value="Genomic_DNA"/>
</dbReference>